<evidence type="ECO:0000256" key="2">
    <source>
        <dbReference type="SAM" id="Phobius"/>
    </source>
</evidence>
<dbReference type="Proteomes" id="UP001500621">
    <property type="component" value="Unassembled WGS sequence"/>
</dbReference>
<proteinExistence type="predicted"/>
<evidence type="ECO:0000313" key="3">
    <source>
        <dbReference type="EMBL" id="GAA4693547.1"/>
    </source>
</evidence>
<protein>
    <recommendedName>
        <fullName evidence="5">DUF1353 domain-containing protein</fullName>
    </recommendedName>
</protein>
<keyword evidence="2" id="KW-1133">Transmembrane helix</keyword>
<feature type="compositionally biased region" description="Acidic residues" evidence="1">
    <location>
        <begin position="10"/>
        <end position="21"/>
    </location>
</feature>
<keyword evidence="2" id="KW-0472">Membrane</keyword>
<evidence type="ECO:0008006" key="5">
    <source>
        <dbReference type="Google" id="ProtNLM"/>
    </source>
</evidence>
<feature type="region of interest" description="Disordered" evidence="1">
    <location>
        <begin position="1"/>
        <end position="33"/>
    </location>
</feature>
<comment type="caution">
    <text evidence="3">The sequence shown here is derived from an EMBL/GenBank/DDBJ whole genome shotgun (WGS) entry which is preliminary data.</text>
</comment>
<sequence>MQRGERDWERDEFDEDPDPDDPQLAPVWFPGGHLPPDAKAMGLTHHVPDGALLDFAGRLDSTKPVHRFTAWTLLLVLCLPLAMHVVRIAQWWLGD</sequence>
<reference evidence="4" key="1">
    <citation type="journal article" date="2019" name="Int. J. Syst. Evol. Microbiol.">
        <title>The Global Catalogue of Microorganisms (GCM) 10K type strain sequencing project: providing services to taxonomists for standard genome sequencing and annotation.</title>
        <authorList>
            <consortium name="The Broad Institute Genomics Platform"/>
            <consortium name="The Broad Institute Genome Sequencing Center for Infectious Disease"/>
            <person name="Wu L."/>
            <person name="Ma J."/>
        </authorList>
    </citation>
    <scope>NUCLEOTIDE SEQUENCE [LARGE SCALE GENOMIC DNA]</scope>
    <source>
        <strain evidence="4">JCM 18127</strain>
    </source>
</reference>
<organism evidence="3 4">
    <name type="scientific">Nocardioides nanhaiensis</name>
    <dbReference type="NCBI Taxonomy" id="1476871"/>
    <lineage>
        <taxon>Bacteria</taxon>
        <taxon>Bacillati</taxon>
        <taxon>Actinomycetota</taxon>
        <taxon>Actinomycetes</taxon>
        <taxon>Propionibacteriales</taxon>
        <taxon>Nocardioidaceae</taxon>
        <taxon>Nocardioides</taxon>
    </lineage>
</organism>
<keyword evidence="4" id="KW-1185">Reference proteome</keyword>
<evidence type="ECO:0000313" key="4">
    <source>
        <dbReference type="Proteomes" id="UP001500621"/>
    </source>
</evidence>
<dbReference type="RefSeq" id="WP_345268135.1">
    <property type="nucleotide sequence ID" value="NZ_BAABIM010000004.1"/>
</dbReference>
<feature type="transmembrane region" description="Helical" evidence="2">
    <location>
        <begin position="68"/>
        <end position="93"/>
    </location>
</feature>
<gene>
    <name evidence="3" type="ORF">GCM10023226_34270</name>
</gene>
<evidence type="ECO:0000256" key="1">
    <source>
        <dbReference type="SAM" id="MobiDB-lite"/>
    </source>
</evidence>
<name>A0ABP8WR67_9ACTN</name>
<accession>A0ABP8WR67</accession>
<keyword evidence="2" id="KW-0812">Transmembrane</keyword>
<dbReference type="EMBL" id="BAABIM010000004">
    <property type="protein sequence ID" value="GAA4693547.1"/>
    <property type="molecule type" value="Genomic_DNA"/>
</dbReference>